<accession>A0AAV8ZJA9</accession>
<dbReference type="SUPFAM" id="SSF48371">
    <property type="entry name" value="ARM repeat"/>
    <property type="match status" value="1"/>
</dbReference>
<dbReference type="Gene3D" id="1.25.10.10">
    <property type="entry name" value="Leucine-rich Repeat Variant"/>
    <property type="match status" value="2"/>
</dbReference>
<dbReference type="AlphaFoldDB" id="A0AAV8ZJA9"/>
<keyword evidence="1" id="KW-0677">Repeat</keyword>
<name>A0AAV8ZJA9_9CUCU</name>
<dbReference type="InterPro" id="IPR040059">
    <property type="entry name" value="PUM3"/>
</dbReference>
<organism evidence="5 6">
    <name type="scientific">Rhamnusium bicolor</name>
    <dbReference type="NCBI Taxonomy" id="1586634"/>
    <lineage>
        <taxon>Eukaryota</taxon>
        <taxon>Metazoa</taxon>
        <taxon>Ecdysozoa</taxon>
        <taxon>Arthropoda</taxon>
        <taxon>Hexapoda</taxon>
        <taxon>Insecta</taxon>
        <taxon>Pterygota</taxon>
        <taxon>Neoptera</taxon>
        <taxon>Endopterygota</taxon>
        <taxon>Coleoptera</taxon>
        <taxon>Polyphaga</taxon>
        <taxon>Cucujiformia</taxon>
        <taxon>Chrysomeloidea</taxon>
        <taxon>Cerambycidae</taxon>
        <taxon>Lepturinae</taxon>
        <taxon>Rhagiini</taxon>
        <taxon>Rhamnusium</taxon>
    </lineage>
</organism>
<comment type="caution">
    <text evidence="5">The sequence shown here is derived from an EMBL/GenBank/DDBJ whole genome shotgun (WGS) entry which is preliminary data.</text>
</comment>
<dbReference type="PANTHER" id="PTHR13389">
    <property type="entry name" value="PUMILIO HOMOLOG 3"/>
    <property type="match status" value="1"/>
</dbReference>
<evidence type="ECO:0000313" key="6">
    <source>
        <dbReference type="Proteomes" id="UP001162156"/>
    </source>
</evidence>
<dbReference type="Pfam" id="PF08144">
    <property type="entry name" value="CPL"/>
    <property type="match status" value="1"/>
</dbReference>
<dbReference type="Pfam" id="PF00806">
    <property type="entry name" value="PUF"/>
    <property type="match status" value="2"/>
</dbReference>
<dbReference type="InterPro" id="IPR012959">
    <property type="entry name" value="CPL_dom"/>
</dbReference>
<dbReference type="GO" id="GO:0003729">
    <property type="term" value="F:mRNA binding"/>
    <property type="evidence" value="ECO:0007669"/>
    <property type="project" value="TreeGrafter"/>
</dbReference>
<evidence type="ECO:0000256" key="1">
    <source>
        <dbReference type="ARBA" id="ARBA00022737"/>
    </source>
</evidence>
<dbReference type="InterPro" id="IPR001313">
    <property type="entry name" value="Pumilio_RNA-bd_rpt"/>
</dbReference>
<dbReference type="PROSITE" id="PS50303">
    <property type="entry name" value="PUM_HD"/>
    <property type="match status" value="1"/>
</dbReference>
<dbReference type="GO" id="GO:0005730">
    <property type="term" value="C:nucleolus"/>
    <property type="evidence" value="ECO:0007669"/>
    <property type="project" value="TreeGrafter"/>
</dbReference>
<evidence type="ECO:0000313" key="5">
    <source>
        <dbReference type="EMBL" id="KAJ8965143.1"/>
    </source>
</evidence>
<proteinExistence type="predicted"/>
<dbReference type="InterPro" id="IPR011989">
    <property type="entry name" value="ARM-like"/>
</dbReference>
<dbReference type="PROSITE" id="PS50302">
    <property type="entry name" value="PUM"/>
    <property type="match status" value="1"/>
</dbReference>
<keyword evidence="6" id="KW-1185">Reference proteome</keyword>
<dbReference type="SMART" id="SM00025">
    <property type="entry name" value="Pumilio"/>
    <property type="match status" value="6"/>
</dbReference>
<sequence length="484" mass="54481">MGEDLRRKTLKGGEEKRIELINQLHNLLKGKGHYPKFVLAHDTARLVQWLLKYASDIVIQQISKELVPVTVEMLQSKYGIHCVKRLLKYGNSETRSQIIDAMYGHAVKLASHAVSAPVVEYAFSTWASPNQKQYLIQEFYGDLYKNSKDANIKHLRDTYKNNESLKAATLGATKANLIRILNKNLLDSGLVQSVLYQFLCESSEEDKKEMISQLAPHIVVISNSKDGARVAMQCIWHGSTKDRKVIMKALKEHVVELSKHEHGHCTVITLIDSADDTVLLHKIILSDILKNARELAVSEWGRKVLLWLVAPADSTKFHPVFVSELTQGRESSTCKKSPEVRRKEILGYALSSLLELVSSDAEFWLSNASLATEMNAIVKAENEKEILGIEHAGMHMTLKKLAQHDKINLENGNPTFGAALIEKLNDEVLAIWLKLNRGCFLLVASFENGSEATQNNLRVKLKKHLKQLRDQSTQGAKILLKKLQ</sequence>
<evidence type="ECO:0000256" key="2">
    <source>
        <dbReference type="ARBA" id="ARBA00022884"/>
    </source>
</evidence>
<dbReference type="InterPro" id="IPR033133">
    <property type="entry name" value="PUM-HD"/>
</dbReference>
<gene>
    <name evidence="5" type="ORF">NQ314_004368</name>
</gene>
<dbReference type="Proteomes" id="UP001162156">
    <property type="component" value="Unassembled WGS sequence"/>
</dbReference>
<protein>
    <recommendedName>
        <fullName evidence="4">PUM-HD domain-containing protein</fullName>
    </recommendedName>
</protein>
<dbReference type="EMBL" id="JANEYF010001277">
    <property type="protein sequence ID" value="KAJ8965143.1"/>
    <property type="molecule type" value="Genomic_DNA"/>
</dbReference>
<feature type="repeat" description="Pumilio" evidence="3">
    <location>
        <begin position="65"/>
        <end position="100"/>
    </location>
</feature>
<dbReference type="InterPro" id="IPR016024">
    <property type="entry name" value="ARM-type_fold"/>
</dbReference>
<evidence type="ECO:0000256" key="3">
    <source>
        <dbReference type="PROSITE-ProRule" id="PRU00317"/>
    </source>
</evidence>
<feature type="domain" description="PUM-HD" evidence="4">
    <location>
        <begin position="5"/>
        <end position="358"/>
    </location>
</feature>
<keyword evidence="2" id="KW-0694">RNA-binding</keyword>
<evidence type="ECO:0000259" key="4">
    <source>
        <dbReference type="PROSITE" id="PS50303"/>
    </source>
</evidence>
<dbReference type="PANTHER" id="PTHR13389:SF0">
    <property type="entry name" value="PUMILIO HOMOLOG 3"/>
    <property type="match status" value="1"/>
</dbReference>
<dbReference type="GO" id="GO:0006417">
    <property type="term" value="P:regulation of translation"/>
    <property type="evidence" value="ECO:0007669"/>
    <property type="project" value="TreeGrafter"/>
</dbReference>
<reference evidence="5" key="1">
    <citation type="journal article" date="2023" name="Insect Mol. Biol.">
        <title>Genome sequencing provides insights into the evolution of gene families encoding plant cell wall-degrading enzymes in longhorned beetles.</title>
        <authorList>
            <person name="Shin N.R."/>
            <person name="Okamura Y."/>
            <person name="Kirsch R."/>
            <person name="Pauchet Y."/>
        </authorList>
    </citation>
    <scope>NUCLEOTIDE SEQUENCE</scope>
    <source>
        <strain evidence="5">RBIC_L_NR</strain>
    </source>
</reference>